<name>A0A8S5T810_9CAUD</name>
<evidence type="ECO:0000313" key="1">
    <source>
        <dbReference type="EMBL" id="DAF58898.1"/>
    </source>
</evidence>
<protein>
    <submittedName>
        <fullName evidence="1">Uncharacterized protein</fullName>
    </submittedName>
</protein>
<accession>A0A8S5T810</accession>
<sequence>MLLNLNLIVRAADLRKQIRINQKKQFRIKNL</sequence>
<reference evidence="1" key="1">
    <citation type="journal article" date="2021" name="Proc. Natl. Acad. Sci. U.S.A.">
        <title>A Catalog of Tens of Thousands of Viruses from Human Metagenomes Reveals Hidden Associations with Chronic Diseases.</title>
        <authorList>
            <person name="Tisza M.J."/>
            <person name="Buck C.B."/>
        </authorList>
    </citation>
    <scope>NUCLEOTIDE SEQUENCE</scope>
    <source>
        <strain evidence="1">CtxMM9</strain>
    </source>
</reference>
<organism evidence="1">
    <name type="scientific">Siphoviridae sp. ctxMM9</name>
    <dbReference type="NCBI Taxonomy" id="2827973"/>
    <lineage>
        <taxon>Viruses</taxon>
        <taxon>Duplodnaviria</taxon>
        <taxon>Heunggongvirae</taxon>
        <taxon>Uroviricota</taxon>
        <taxon>Caudoviricetes</taxon>
    </lineage>
</organism>
<dbReference type="EMBL" id="BK032759">
    <property type="protein sequence ID" value="DAF58898.1"/>
    <property type="molecule type" value="Genomic_DNA"/>
</dbReference>
<proteinExistence type="predicted"/>